<evidence type="ECO:0000313" key="2">
    <source>
        <dbReference type="Proteomes" id="UP000186922"/>
    </source>
</evidence>
<name>A0A1D1VKU7_RAMVA</name>
<dbReference type="Proteomes" id="UP000186922">
    <property type="component" value="Unassembled WGS sequence"/>
</dbReference>
<evidence type="ECO:0000313" key="1">
    <source>
        <dbReference type="EMBL" id="GAV02242.1"/>
    </source>
</evidence>
<accession>A0A1D1VKU7</accession>
<dbReference type="AlphaFoldDB" id="A0A1D1VKU7"/>
<comment type="caution">
    <text evidence="1">The sequence shown here is derived from an EMBL/GenBank/DDBJ whole genome shotgun (WGS) entry which is preliminary data.</text>
</comment>
<dbReference type="EMBL" id="BDGG01000008">
    <property type="protein sequence ID" value="GAV02242.1"/>
    <property type="molecule type" value="Genomic_DNA"/>
</dbReference>
<organism evidence="1 2">
    <name type="scientific">Ramazzottius varieornatus</name>
    <name type="common">Water bear</name>
    <name type="synonym">Tardigrade</name>
    <dbReference type="NCBI Taxonomy" id="947166"/>
    <lineage>
        <taxon>Eukaryota</taxon>
        <taxon>Metazoa</taxon>
        <taxon>Ecdysozoa</taxon>
        <taxon>Tardigrada</taxon>
        <taxon>Eutardigrada</taxon>
        <taxon>Parachela</taxon>
        <taxon>Hypsibioidea</taxon>
        <taxon>Ramazzottiidae</taxon>
        <taxon>Ramazzottius</taxon>
    </lineage>
</organism>
<gene>
    <name evidence="1" type="primary">RvY_12833-1</name>
    <name evidence="1" type="synonym">RvY_12833.1</name>
    <name evidence="1" type="ORF">RvY_12833</name>
</gene>
<sequence>MEQPTLPSQLPKTESTSLSVVSFSRLGIGTGLDVEEGDIASDWSITPSAHGEDRLRVLGDVEGDTCSAPSGSEFVEPARCAKDDETKTRSIHLRAMFTFVAPRE</sequence>
<reference evidence="1 2" key="1">
    <citation type="journal article" date="2016" name="Nat. Commun.">
        <title>Extremotolerant tardigrade genome and improved radiotolerance of human cultured cells by tardigrade-unique protein.</title>
        <authorList>
            <person name="Hashimoto T."/>
            <person name="Horikawa D.D."/>
            <person name="Saito Y."/>
            <person name="Kuwahara H."/>
            <person name="Kozuka-Hata H."/>
            <person name="Shin-I T."/>
            <person name="Minakuchi Y."/>
            <person name="Ohishi K."/>
            <person name="Motoyama A."/>
            <person name="Aizu T."/>
            <person name="Enomoto A."/>
            <person name="Kondo K."/>
            <person name="Tanaka S."/>
            <person name="Hara Y."/>
            <person name="Koshikawa S."/>
            <person name="Sagara H."/>
            <person name="Miura T."/>
            <person name="Yokobori S."/>
            <person name="Miyagawa K."/>
            <person name="Suzuki Y."/>
            <person name="Kubo T."/>
            <person name="Oyama M."/>
            <person name="Kohara Y."/>
            <person name="Fujiyama A."/>
            <person name="Arakawa K."/>
            <person name="Katayama T."/>
            <person name="Toyoda A."/>
            <person name="Kunieda T."/>
        </authorList>
    </citation>
    <scope>NUCLEOTIDE SEQUENCE [LARGE SCALE GENOMIC DNA]</scope>
    <source>
        <strain evidence="1 2">YOKOZUNA-1</strain>
    </source>
</reference>
<keyword evidence="2" id="KW-1185">Reference proteome</keyword>
<protein>
    <submittedName>
        <fullName evidence="1">Uncharacterized protein</fullName>
    </submittedName>
</protein>
<proteinExistence type="predicted"/>